<dbReference type="GO" id="GO:1902201">
    <property type="term" value="P:negative regulation of bacterial-type flagellum-dependent cell motility"/>
    <property type="evidence" value="ECO:0007669"/>
    <property type="project" value="TreeGrafter"/>
</dbReference>
<proteinExistence type="predicted"/>
<dbReference type="InterPro" id="IPR050469">
    <property type="entry name" value="Diguanylate_Cyclase"/>
</dbReference>
<dbReference type="NCBIfam" id="TIGR00254">
    <property type="entry name" value="GGDEF"/>
    <property type="match status" value="1"/>
</dbReference>
<dbReference type="GO" id="GO:0043709">
    <property type="term" value="P:cell adhesion involved in single-species biofilm formation"/>
    <property type="evidence" value="ECO:0007669"/>
    <property type="project" value="TreeGrafter"/>
</dbReference>
<feature type="domain" description="GGDEF" evidence="5">
    <location>
        <begin position="500"/>
        <end position="633"/>
    </location>
</feature>
<evidence type="ECO:0000313" key="6">
    <source>
        <dbReference type="EMBL" id="MBN7795960.1"/>
    </source>
</evidence>
<dbReference type="SUPFAM" id="SSF48452">
    <property type="entry name" value="TPR-like"/>
    <property type="match status" value="1"/>
</dbReference>
<comment type="catalytic activity">
    <reaction evidence="3">
        <text>2 GTP = 3',3'-c-di-GMP + 2 diphosphate</text>
        <dbReference type="Rhea" id="RHEA:24898"/>
        <dbReference type="ChEBI" id="CHEBI:33019"/>
        <dbReference type="ChEBI" id="CHEBI:37565"/>
        <dbReference type="ChEBI" id="CHEBI:58805"/>
        <dbReference type="EC" id="2.7.7.65"/>
    </reaction>
</comment>
<dbReference type="PANTHER" id="PTHR45138:SF9">
    <property type="entry name" value="DIGUANYLATE CYCLASE DGCM-RELATED"/>
    <property type="match status" value="1"/>
</dbReference>
<dbReference type="RefSeq" id="WP_206559415.1">
    <property type="nucleotide sequence ID" value="NZ_JAFKCZ010000004.1"/>
</dbReference>
<evidence type="ECO:0000256" key="1">
    <source>
        <dbReference type="ARBA" id="ARBA00001946"/>
    </source>
</evidence>
<gene>
    <name evidence="6" type="ORF">JYP50_05140</name>
</gene>
<feature type="coiled-coil region" evidence="4">
    <location>
        <begin position="391"/>
        <end position="438"/>
    </location>
</feature>
<dbReference type="FunFam" id="3.30.70.270:FF:000001">
    <property type="entry name" value="Diguanylate cyclase domain protein"/>
    <property type="match status" value="1"/>
</dbReference>
<dbReference type="CDD" id="cd01949">
    <property type="entry name" value="GGDEF"/>
    <property type="match status" value="1"/>
</dbReference>
<evidence type="ECO:0000256" key="2">
    <source>
        <dbReference type="ARBA" id="ARBA00012528"/>
    </source>
</evidence>
<name>A0A939IL01_9GAMM</name>
<keyword evidence="4" id="KW-0175">Coiled coil</keyword>
<evidence type="ECO:0000256" key="3">
    <source>
        <dbReference type="ARBA" id="ARBA00034247"/>
    </source>
</evidence>
<evidence type="ECO:0000313" key="7">
    <source>
        <dbReference type="Proteomes" id="UP000664303"/>
    </source>
</evidence>
<evidence type="ECO:0000259" key="5">
    <source>
        <dbReference type="PROSITE" id="PS50887"/>
    </source>
</evidence>
<dbReference type="EMBL" id="JAFKCZ010000004">
    <property type="protein sequence ID" value="MBN7795960.1"/>
    <property type="molecule type" value="Genomic_DNA"/>
</dbReference>
<evidence type="ECO:0000256" key="4">
    <source>
        <dbReference type="SAM" id="Coils"/>
    </source>
</evidence>
<dbReference type="GO" id="GO:0005886">
    <property type="term" value="C:plasma membrane"/>
    <property type="evidence" value="ECO:0007669"/>
    <property type="project" value="TreeGrafter"/>
</dbReference>
<dbReference type="GO" id="GO:0052621">
    <property type="term" value="F:diguanylate cyclase activity"/>
    <property type="evidence" value="ECO:0007669"/>
    <property type="project" value="UniProtKB-EC"/>
</dbReference>
<accession>A0A939IL01</accession>
<dbReference type="SUPFAM" id="SSF55073">
    <property type="entry name" value="Nucleotide cyclase"/>
    <property type="match status" value="1"/>
</dbReference>
<dbReference type="InterPro" id="IPR043128">
    <property type="entry name" value="Rev_trsase/Diguanyl_cyclase"/>
</dbReference>
<dbReference type="AlphaFoldDB" id="A0A939IL01"/>
<reference evidence="6" key="1">
    <citation type="submission" date="2021-02" db="EMBL/GenBank/DDBJ databases">
        <title>PHA producing bacteria isolated from coastal sediment in Guangdong, Shenzhen.</title>
        <authorList>
            <person name="Zheng W."/>
            <person name="Yu S."/>
            <person name="Huang Y."/>
        </authorList>
    </citation>
    <scope>NUCLEOTIDE SEQUENCE</scope>
    <source>
        <strain evidence="6">TN14-10</strain>
    </source>
</reference>
<protein>
    <recommendedName>
        <fullName evidence="2">diguanylate cyclase</fullName>
        <ecNumber evidence="2">2.7.7.65</ecNumber>
    </recommendedName>
</protein>
<dbReference type="Proteomes" id="UP000664303">
    <property type="component" value="Unassembled WGS sequence"/>
</dbReference>
<dbReference type="SMART" id="SM00267">
    <property type="entry name" value="GGDEF"/>
    <property type="match status" value="1"/>
</dbReference>
<organism evidence="6 7">
    <name type="scientific">Parahaliea mediterranea</name>
    <dbReference type="NCBI Taxonomy" id="651086"/>
    <lineage>
        <taxon>Bacteria</taxon>
        <taxon>Pseudomonadati</taxon>
        <taxon>Pseudomonadota</taxon>
        <taxon>Gammaproteobacteria</taxon>
        <taxon>Cellvibrionales</taxon>
        <taxon>Halieaceae</taxon>
        <taxon>Parahaliea</taxon>
    </lineage>
</organism>
<dbReference type="InterPro" id="IPR000160">
    <property type="entry name" value="GGDEF_dom"/>
</dbReference>
<dbReference type="InterPro" id="IPR029787">
    <property type="entry name" value="Nucleotide_cyclase"/>
</dbReference>
<sequence>MIRSSLSTWPPRLALVLFLAAPLAGLALPARGEPAADLTRALHELQELIWRDPWTAREHLNALRPEVARAEARIQALYYQRLAFALMNLYVGDEFERAVEAGLASLTPGAPAETRLFLELFDGIRARRAGDYARARQRMEQVVEEARTRGLEFLAVFAMAELGFTRSVAGDNELALTELQRAYAMAVARRDDFLIAFVNESFGAFYGYINAYDESIAHYQKALDTYDELGYTVYEAEATYGFAISYRYARRWEAALASFRRYRELTEGGSSDHGRFMAHYGLGMTYAEMDDCASALPNIGLALGTEGPLDFKAELYKRQAVCLAGRGDAAGARGAIAAARNIFDQFTELEGTRWVLEVDKALAQVEARLGDSTRAFALLLAYHEDMLALERKNASERLMTLRLDLENARKDHEIELLREQARVDALELEQQRRDNRAQRLTTASWIGATCIVVGFLAYQLRNTRRFRDLSSRDELTGLYNRRFIFNHLEKLTRDLPEDRGELSIVLIDVDDFKGINDRYGHPAGDCILETMAELGRGQLRPGDEMARVGGEEFLCILPRTPVAQARAVAGRLLDSIRQHRFILPDGTPLQVTVSIGLAAFGPGCRDADSLYAAADHAMYRAKSAGKDRLTTAS</sequence>
<dbReference type="EC" id="2.7.7.65" evidence="2"/>
<comment type="caution">
    <text evidence="6">The sequence shown here is derived from an EMBL/GenBank/DDBJ whole genome shotgun (WGS) entry which is preliminary data.</text>
</comment>
<comment type="cofactor">
    <cofactor evidence="1">
        <name>Mg(2+)</name>
        <dbReference type="ChEBI" id="CHEBI:18420"/>
    </cofactor>
</comment>
<dbReference type="InterPro" id="IPR011990">
    <property type="entry name" value="TPR-like_helical_dom_sf"/>
</dbReference>
<dbReference type="Gene3D" id="3.30.70.270">
    <property type="match status" value="1"/>
</dbReference>
<dbReference type="PROSITE" id="PS50887">
    <property type="entry name" value="GGDEF"/>
    <property type="match status" value="1"/>
</dbReference>
<dbReference type="PANTHER" id="PTHR45138">
    <property type="entry name" value="REGULATORY COMPONENTS OF SENSORY TRANSDUCTION SYSTEM"/>
    <property type="match status" value="1"/>
</dbReference>
<keyword evidence="7" id="KW-1185">Reference proteome</keyword>
<dbReference type="Pfam" id="PF00990">
    <property type="entry name" value="GGDEF"/>
    <property type="match status" value="1"/>
</dbReference>
<dbReference type="Gene3D" id="1.25.40.10">
    <property type="entry name" value="Tetratricopeptide repeat domain"/>
    <property type="match status" value="1"/>
</dbReference>